<dbReference type="InterPro" id="IPR037759">
    <property type="entry name" value="At4g29660-like"/>
</dbReference>
<sequence length="109" mass="12743">MSLGEKPNKMIGESLWRLLARRREAKLEREQMWDALEQYERPKPLTPFLLLNVAAFYTGVVAAAITEQLHKERHWEKHPGEAIPIMKPVLYMGPYRVRREDFAENAPGQ</sequence>
<gene>
    <name evidence="1" type="ORF">CSSPTR1EN2_LOCUS18057</name>
</gene>
<accession>A0ABP0UQE1</accession>
<protein>
    <submittedName>
        <fullName evidence="1">Uncharacterized protein</fullName>
    </submittedName>
</protein>
<dbReference type="PANTHER" id="PTHR37898:SF1">
    <property type="entry name" value="OS05G0540200 PROTEIN"/>
    <property type="match status" value="1"/>
</dbReference>
<evidence type="ECO:0000313" key="2">
    <source>
        <dbReference type="Proteomes" id="UP001497512"/>
    </source>
</evidence>
<dbReference type="PANTHER" id="PTHR37898">
    <property type="entry name" value="OS05G0540200 PROTEIN"/>
    <property type="match status" value="1"/>
</dbReference>
<reference evidence="1" key="1">
    <citation type="submission" date="2024-02" db="EMBL/GenBank/DDBJ databases">
        <authorList>
            <consortium name="ELIXIR-Norway"/>
            <consortium name="Elixir Norway"/>
        </authorList>
    </citation>
    <scope>NUCLEOTIDE SEQUENCE</scope>
</reference>
<dbReference type="Proteomes" id="UP001497512">
    <property type="component" value="Chromosome 5"/>
</dbReference>
<proteinExistence type="predicted"/>
<dbReference type="EMBL" id="OZ019897">
    <property type="protein sequence ID" value="CAK9226074.1"/>
    <property type="molecule type" value="Genomic_DNA"/>
</dbReference>
<keyword evidence="2" id="KW-1185">Reference proteome</keyword>
<name>A0ABP0UQE1_9BRYO</name>
<organism evidence="1 2">
    <name type="scientific">Sphagnum troendelagicum</name>
    <dbReference type="NCBI Taxonomy" id="128251"/>
    <lineage>
        <taxon>Eukaryota</taxon>
        <taxon>Viridiplantae</taxon>
        <taxon>Streptophyta</taxon>
        <taxon>Embryophyta</taxon>
        <taxon>Bryophyta</taxon>
        <taxon>Sphagnophytina</taxon>
        <taxon>Sphagnopsida</taxon>
        <taxon>Sphagnales</taxon>
        <taxon>Sphagnaceae</taxon>
        <taxon>Sphagnum</taxon>
    </lineage>
</organism>
<evidence type="ECO:0000313" key="1">
    <source>
        <dbReference type="EMBL" id="CAK9226074.1"/>
    </source>
</evidence>